<feature type="compositionally biased region" description="Low complexity" evidence="1">
    <location>
        <begin position="55"/>
        <end position="69"/>
    </location>
</feature>
<dbReference type="Proteomes" id="UP000434639">
    <property type="component" value="Unassembled WGS sequence"/>
</dbReference>
<dbReference type="CDD" id="cd05379">
    <property type="entry name" value="CAP_bacterial"/>
    <property type="match status" value="1"/>
</dbReference>
<proteinExistence type="predicted"/>
<comment type="caution">
    <text evidence="3">The sequence shown here is derived from an EMBL/GenBank/DDBJ whole genome shotgun (WGS) entry which is preliminary data.</text>
</comment>
<accession>A0A7X2V5N7</accession>
<evidence type="ECO:0000256" key="1">
    <source>
        <dbReference type="SAM" id="MobiDB-lite"/>
    </source>
</evidence>
<evidence type="ECO:0000259" key="2">
    <source>
        <dbReference type="Pfam" id="PF00188"/>
    </source>
</evidence>
<dbReference type="OrthoDB" id="9783944at2"/>
<dbReference type="InterPro" id="IPR014258">
    <property type="entry name" value="CAP_domain_YkwD-like"/>
</dbReference>
<dbReference type="Gene3D" id="3.40.33.10">
    <property type="entry name" value="CAP"/>
    <property type="match status" value="1"/>
</dbReference>
<gene>
    <name evidence="3" type="ORF">GKZ89_13200</name>
</gene>
<dbReference type="Pfam" id="PF00188">
    <property type="entry name" value="CAP"/>
    <property type="match status" value="1"/>
</dbReference>
<keyword evidence="4" id="KW-1185">Reference proteome</keyword>
<dbReference type="NCBIfam" id="TIGR02909">
    <property type="entry name" value="spore_YkwD"/>
    <property type="match status" value="1"/>
</dbReference>
<organism evidence="3 4">
    <name type="scientific">Metabacillus mangrovi</name>
    <dbReference type="NCBI Taxonomy" id="1491830"/>
    <lineage>
        <taxon>Bacteria</taxon>
        <taxon>Bacillati</taxon>
        <taxon>Bacillota</taxon>
        <taxon>Bacilli</taxon>
        <taxon>Bacillales</taxon>
        <taxon>Bacillaceae</taxon>
        <taxon>Metabacillus</taxon>
    </lineage>
</organism>
<feature type="compositionally biased region" description="Basic and acidic residues" evidence="1">
    <location>
        <begin position="1"/>
        <end position="10"/>
    </location>
</feature>
<evidence type="ECO:0000313" key="4">
    <source>
        <dbReference type="Proteomes" id="UP000434639"/>
    </source>
</evidence>
<dbReference type="EMBL" id="WMIB01000013">
    <property type="protein sequence ID" value="MTH54361.1"/>
    <property type="molecule type" value="Genomic_DNA"/>
</dbReference>
<sequence>MKTGTKDTMKSEGGLITVDRKPYSTDTPSSKYPHMDQVQNEGAPMYEYGPGTAVPPENGAPGAGMEPAPGQGGMPQDGMGQNGYGQNRQQDGAGNGAPSPGDGSGNSGSGEKTPPASGDITSIEAQVIDLTNKEREKNGLPALQSSKQVSDVAREKSKDMEEKDYFSHTSPTYGSPFDMMRDFGVQYETAGENIAMGQKSPEEVVKAWMESEGHRKNILNGTYTEIGVGYNAEGQYWTQMFISK</sequence>
<dbReference type="InterPro" id="IPR014044">
    <property type="entry name" value="CAP_dom"/>
</dbReference>
<feature type="compositionally biased region" description="Basic and acidic residues" evidence="1">
    <location>
        <begin position="152"/>
        <end position="166"/>
    </location>
</feature>
<reference evidence="3 4" key="1">
    <citation type="journal article" date="2017" name="Int. J. Syst. Evol. Microbiol.">
        <title>Bacillus mangrovi sp. nov., isolated from a sediment sample from a mangrove forest.</title>
        <authorList>
            <person name="Gupta V."/>
            <person name="Singh P.K."/>
            <person name="Korpole S."/>
            <person name="Tanuku N.R.S."/>
            <person name="Pinnaka A.K."/>
        </authorList>
    </citation>
    <scope>NUCLEOTIDE SEQUENCE [LARGE SCALE GENOMIC DNA]</scope>
    <source>
        <strain evidence="3 4">KCTC 33872</strain>
    </source>
</reference>
<evidence type="ECO:0000313" key="3">
    <source>
        <dbReference type="EMBL" id="MTH54361.1"/>
    </source>
</evidence>
<name>A0A7X2V5N7_9BACI</name>
<dbReference type="PANTHER" id="PTHR31157">
    <property type="entry name" value="SCP DOMAIN-CONTAINING PROTEIN"/>
    <property type="match status" value="1"/>
</dbReference>
<feature type="domain" description="SCP" evidence="2">
    <location>
        <begin position="129"/>
        <end position="241"/>
    </location>
</feature>
<dbReference type="SUPFAM" id="SSF55797">
    <property type="entry name" value="PR-1-like"/>
    <property type="match status" value="1"/>
</dbReference>
<dbReference type="AlphaFoldDB" id="A0A7X2V5N7"/>
<feature type="region of interest" description="Disordered" evidence="1">
    <location>
        <begin position="1"/>
        <end position="169"/>
    </location>
</feature>
<dbReference type="PANTHER" id="PTHR31157:SF1">
    <property type="entry name" value="SCP DOMAIN-CONTAINING PROTEIN"/>
    <property type="match status" value="1"/>
</dbReference>
<protein>
    <submittedName>
        <fullName evidence="3">SCP-like extracellular protein</fullName>
    </submittedName>
</protein>
<feature type="compositionally biased region" description="Gly residues" evidence="1">
    <location>
        <begin position="70"/>
        <end position="83"/>
    </location>
</feature>
<dbReference type="InterPro" id="IPR035940">
    <property type="entry name" value="CAP_sf"/>
</dbReference>